<dbReference type="Proteomes" id="UP001524944">
    <property type="component" value="Unassembled WGS sequence"/>
</dbReference>
<dbReference type="NCBIfam" id="TIGR00074">
    <property type="entry name" value="hypC_hupF"/>
    <property type="match status" value="1"/>
</dbReference>
<dbReference type="InterPro" id="IPR019812">
    <property type="entry name" value="Hydgase_assmbl_chp_CS"/>
</dbReference>
<dbReference type="EMBL" id="JANPWE010000008">
    <property type="protein sequence ID" value="MCR6546597.1"/>
    <property type="molecule type" value="Genomic_DNA"/>
</dbReference>
<dbReference type="Gene3D" id="2.30.30.140">
    <property type="match status" value="1"/>
</dbReference>
<dbReference type="PROSITE" id="PS01097">
    <property type="entry name" value="HUPF_HYPC"/>
    <property type="match status" value="1"/>
</dbReference>
<reference evidence="2 3" key="1">
    <citation type="submission" date="2022-08" db="EMBL/GenBank/DDBJ databases">
        <title>Proteogenomics of the novel Dehalobacterium formicoaceticum strain EZ94 highlights a key role of methyltransferases during anaerobic dichloromethane degradation.</title>
        <authorList>
            <person name="Wasmund K."/>
        </authorList>
    </citation>
    <scope>NUCLEOTIDE SEQUENCE [LARGE SCALE GENOMIC DNA]</scope>
    <source>
        <strain evidence="2 3">EZ94</strain>
    </source>
</reference>
<gene>
    <name evidence="2" type="ORF">NVS47_13930</name>
</gene>
<comment type="caution">
    <text evidence="2">The sequence shown here is derived from an EMBL/GenBank/DDBJ whole genome shotgun (WGS) entry which is preliminary data.</text>
</comment>
<dbReference type="PANTHER" id="PTHR35177:SF2">
    <property type="entry name" value="HYDROGENASE MATURATION FACTOR HYBG"/>
    <property type="match status" value="1"/>
</dbReference>
<evidence type="ECO:0000313" key="2">
    <source>
        <dbReference type="EMBL" id="MCR6546597.1"/>
    </source>
</evidence>
<sequence length="83" mass="9230">MCLAVPARIVKIDERHAWAETKGVGQRINIQLIDAPIPGDYILVHAGFAIEKIDVEYFRFLNETLDEMLEGTGNDTGNDTGNE</sequence>
<evidence type="ECO:0000313" key="3">
    <source>
        <dbReference type="Proteomes" id="UP001524944"/>
    </source>
</evidence>
<organism evidence="2 3">
    <name type="scientific">Dehalobacterium formicoaceticum</name>
    <dbReference type="NCBI Taxonomy" id="51515"/>
    <lineage>
        <taxon>Bacteria</taxon>
        <taxon>Bacillati</taxon>
        <taxon>Bacillota</taxon>
        <taxon>Clostridia</taxon>
        <taxon>Eubacteriales</taxon>
        <taxon>Peptococcaceae</taxon>
        <taxon>Dehalobacterium</taxon>
    </lineage>
</organism>
<dbReference type="InterPro" id="IPR001109">
    <property type="entry name" value="Hydrogenase_HupF/HypC"/>
</dbReference>
<accession>A0ABT1Y6V0</accession>
<dbReference type="PANTHER" id="PTHR35177">
    <property type="entry name" value="HYDROGENASE MATURATION FACTOR HYBG"/>
    <property type="match status" value="1"/>
</dbReference>
<dbReference type="RefSeq" id="WP_089610655.1">
    <property type="nucleotide sequence ID" value="NZ_CP022121.1"/>
</dbReference>
<keyword evidence="3" id="KW-1185">Reference proteome</keyword>
<evidence type="ECO:0000256" key="1">
    <source>
        <dbReference type="ARBA" id="ARBA00006018"/>
    </source>
</evidence>
<dbReference type="Pfam" id="PF01455">
    <property type="entry name" value="HupF_HypC"/>
    <property type="match status" value="1"/>
</dbReference>
<dbReference type="PRINTS" id="PR00445">
    <property type="entry name" value="HUPFHYPC"/>
</dbReference>
<name>A0ABT1Y6V0_9FIRM</name>
<proteinExistence type="inferred from homology"/>
<comment type="similarity">
    <text evidence="1">Belongs to the HupF/HypC family.</text>
</comment>
<dbReference type="SUPFAM" id="SSF159127">
    <property type="entry name" value="HupF/HypC-like"/>
    <property type="match status" value="1"/>
</dbReference>
<protein>
    <submittedName>
        <fullName evidence="2">HypC/HybG/HupF family hydrogenase formation chaperone</fullName>
    </submittedName>
</protein>